<name>A0ABQ0UHK2_PSEAF</name>
<feature type="coiled-coil region" evidence="1">
    <location>
        <begin position="258"/>
        <end position="285"/>
    </location>
</feature>
<evidence type="ECO:0000256" key="1">
    <source>
        <dbReference type="SAM" id="Coils"/>
    </source>
</evidence>
<keyword evidence="1" id="KW-0175">Coiled coil</keyword>
<evidence type="ECO:0008006" key="4">
    <source>
        <dbReference type="Google" id="ProtNLM"/>
    </source>
</evidence>
<protein>
    <recommendedName>
        <fullName evidence="4">DUF349 domain-containing protein</fullName>
    </recommendedName>
</protein>
<organism evidence="2 3">
    <name type="scientific">Pseudoalteromonas atlantica</name>
    <name type="common">Alteromonas atlantica</name>
    <dbReference type="NCBI Taxonomy" id="288"/>
    <lineage>
        <taxon>Bacteria</taxon>
        <taxon>Pseudomonadati</taxon>
        <taxon>Pseudomonadota</taxon>
        <taxon>Gammaproteobacteria</taxon>
        <taxon>Alteromonadales</taxon>
        <taxon>Pseudoalteromonadaceae</taxon>
        <taxon>Pseudoalteromonas</taxon>
    </lineage>
</organism>
<dbReference type="EMBL" id="BJUT01000049">
    <property type="protein sequence ID" value="GEK77933.1"/>
    <property type="molecule type" value="Genomic_DNA"/>
</dbReference>
<dbReference type="InterPro" id="IPR007139">
    <property type="entry name" value="DUF349"/>
</dbReference>
<reference evidence="2 3" key="1">
    <citation type="submission" date="2019-07" db="EMBL/GenBank/DDBJ databases">
        <title>Whole genome shotgun sequence of Pseudoalteromonas atlantica NBRC 103033.</title>
        <authorList>
            <person name="Hosoyama A."/>
            <person name="Uohara A."/>
            <person name="Ohji S."/>
            <person name="Ichikawa N."/>
        </authorList>
    </citation>
    <scope>NUCLEOTIDE SEQUENCE [LARGE SCALE GENOMIC DNA]</scope>
    <source>
        <strain evidence="2 3">NBRC 103033</strain>
    </source>
</reference>
<sequence>MNMIFKHLFTPKWKHPKQQVRLDAIEKLDVERDASILSTLALEDNSAEIRRKALQKVNNLPLWWKAYKQDHALKDVAEIQISNAVLNNESALSTQIKSEYIDRFAPVKTLEKLAFAEKELQVRVKLLKRLANPKLIEKAFKEGSEELQSQLVELVITHQLIKPLVKHAKGDAKQQLEQHVENERLAIEMPAQVESATRVILAKLNALRDKNDYAIVNPQAGELMVQWQALELKWLSEEHVKELDKKYISITDKLDAHIATLKAQHEQQQQRLAEQQRQLLALATLEALSEEIENALQLGLETPEQIQQDWLEAKVAQAKQTLTDAQHGDNAQTKQVITKLEKLFNQVAKLPELSSAIAQYKIAFEQLKAIEPAQQLADYDDVLTCFNNAFKQTRSHLNVVDGALQQNFKSQLNTHKKQFLAQMSELTKPLEKNQSTAKRKARDVKRLIEQGRFNVAFGVFKGFEELFDKLTPQFQQPLVNLKADLEAQLAEAKDWQKYAAAPKREALLEEVAGLVDQPCDDPQHRAEQVKAFRKRWNELGRLDTEQEKQQGEQFDSNIELLFAPCRSYFAEQEVAREAAKAQREVLINDMQALSEQDTAIESFDWKQFESQYNRLNKAWRSVGKVDPKTYRVLNESFKTQQQSVLAILNAYHKGNAAQKNALVERASALSQSEDLAAACQELKQLQQQWQSIGFAGLKAENALWQKFRQYNDETFSKRSSEFEQQKLAQNETDKQAAIELAELESALEQVNQKAQLHDLETKVKGYAQYKSLASKVAALLSAIDEKLALLTSQAQHAQFEALITALENNDVVPSQFQAPLATSLSSEQLITRMEILANVSSQNAALRMAEQVAMLDDKHRGEHADLNYYLKQLLALSKGSVEPDTLAKIKTIFTA</sequence>
<evidence type="ECO:0000313" key="3">
    <source>
        <dbReference type="Proteomes" id="UP000321189"/>
    </source>
</evidence>
<dbReference type="Pfam" id="PF03993">
    <property type="entry name" value="DUF349"/>
    <property type="match status" value="2"/>
</dbReference>
<dbReference type="Proteomes" id="UP000321189">
    <property type="component" value="Unassembled WGS sequence"/>
</dbReference>
<keyword evidence="3" id="KW-1185">Reference proteome</keyword>
<gene>
    <name evidence="2" type="ORF">PAT01_32370</name>
</gene>
<comment type="caution">
    <text evidence="2">The sequence shown here is derived from an EMBL/GenBank/DDBJ whole genome shotgun (WGS) entry which is preliminary data.</text>
</comment>
<accession>A0ABQ0UHK2</accession>
<proteinExistence type="predicted"/>
<feature type="coiled-coil region" evidence="1">
    <location>
        <begin position="733"/>
        <end position="760"/>
    </location>
</feature>
<evidence type="ECO:0000313" key="2">
    <source>
        <dbReference type="EMBL" id="GEK77933.1"/>
    </source>
</evidence>